<evidence type="ECO:0000256" key="9">
    <source>
        <dbReference type="ARBA" id="ARBA00022490"/>
    </source>
</evidence>
<evidence type="ECO:0000256" key="14">
    <source>
        <dbReference type="ARBA" id="ARBA00023212"/>
    </source>
</evidence>
<comment type="function">
    <text evidence="17">Folate-dependent enzyme, that displays both transferase and deaminase activity. Serves to channel one-carbon units from formiminoglutamate to the folate pool.</text>
</comment>
<evidence type="ECO:0000256" key="10">
    <source>
        <dbReference type="ARBA" id="ARBA00022679"/>
    </source>
</evidence>
<keyword evidence="16" id="KW-0511">Multifunctional enzyme</keyword>
<keyword evidence="14" id="KW-0206">Cytoskeleton</keyword>
<dbReference type="PANTHER" id="PTHR12234:SF0">
    <property type="entry name" value="FORMIMIDOYLTRANSFERASE-CYCLODEAMINASE"/>
    <property type="match status" value="1"/>
</dbReference>
<dbReference type="UniPathway" id="UPA00379">
    <property type="reaction ID" value="UER00555"/>
</dbReference>
<gene>
    <name evidence="22" type="primary">ftcD</name>
    <name evidence="22" type="ORF">ENV67_03995</name>
</gene>
<organism evidence="22">
    <name type="scientific">candidate division WOR-3 bacterium</name>
    <dbReference type="NCBI Taxonomy" id="2052148"/>
    <lineage>
        <taxon>Bacteria</taxon>
        <taxon>Bacteria division WOR-3</taxon>
    </lineage>
</organism>
<evidence type="ECO:0000256" key="3">
    <source>
        <dbReference type="ARBA" id="ARBA00005082"/>
    </source>
</evidence>
<evidence type="ECO:0000259" key="21">
    <source>
        <dbReference type="SMART" id="SM01222"/>
    </source>
</evidence>
<evidence type="ECO:0000256" key="13">
    <source>
        <dbReference type="ARBA" id="ARBA00023034"/>
    </source>
</evidence>
<evidence type="ECO:0000256" key="2">
    <source>
        <dbReference type="ARBA" id="ARBA00004555"/>
    </source>
</evidence>
<dbReference type="SUPFAM" id="SSF55116">
    <property type="entry name" value="Formiminotransferase domain of formiminotransferase-cyclodeaminase"/>
    <property type="match status" value="2"/>
</dbReference>
<feature type="domain" description="Formiminotransferase N-terminal subdomain" evidence="21">
    <location>
        <begin position="3"/>
        <end position="180"/>
    </location>
</feature>
<evidence type="ECO:0000256" key="18">
    <source>
        <dbReference type="ARBA" id="ARBA00025915"/>
    </source>
</evidence>
<dbReference type="NCBIfam" id="TIGR02024">
    <property type="entry name" value="FtcD"/>
    <property type="match status" value="1"/>
</dbReference>
<reference evidence="22" key="1">
    <citation type="journal article" date="2020" name="mSystems">
        <title>Genome- and Community-Level Interaction Insights into Carbon Utilization and Element Cycling Functions of Hydrothermarchaeota in Hydrothermal Sediment.</title>
        <authorList>
            <person name="Zhou Z."/>
            <person name="Liu Y."/>
            <person name="Xu W."/>
            <person name="Pan J."/>
            <person name="Luo Z.H."/>
            <person name="Li M."/>
        </authorList>
    </citation>
    <scope>NUCLEOTIDE SEQUENCE [LARGE SCALE GENOMIC DNA]</scope>
    <source>
        <strain evidence="22">SpSt-780</strain>
    </source>
</reference>
<feature type="domain" description="Formiminotransferase C-terminal subdomain" evidence="20">
    <location>
        <begin position="181"/>
        <end position="335"/>
    </location>
</feature>
<comment type="subunit">
    <text evidence="18">Homooctamer, including four polyglutamate binding sites. The subunits are arranged as a tetramer of dimers, and form a planar ring-shaped structure.</text>
</comment>
<evidence type="ECO:0000259" key="20">
    <source>
        <dbReference type="SMART" id="SM01221"/>
    </source>
</evidence>
<dbReference type="Gene3D" id="3.30.990.10">
    <property type="entry name" value="Formiminotransferase, N-terminal subdomain"/>
    <property type="match status" value="1"/>
</dbReference>
<evidence type="ECO:0000256" key="12">
    <source>
        <dbReference type="ARBA" id="ARBA00022954"/>
    </source>
</evidence>
<evidence type="ECO:0000256" key="16">
    <source>
        <dbReference type="ARBA" id="ARBA00023268"/>
    </source>
</evidence>
<comment type="similarity">
    <text evidence="4">In the N-terminal section; belongs to the formiminotransferase family.</text>
</comment>
<evidence type="ECO:0000256" key="7">
    <source>
        <dbReference type="ARBA" id="ARBA00012998"/>
    </source>
</evidence>
<dbReference type="Gene3D" id="3.30.70.670">
    <property type="entry name" value="Formiminotransferase, C-terminal subdomain"/>
    <property type="match status" value="1"/>
</dbReference>
<keyword evidence="9" id="KW-0963">Cytoplasm</keyword>
<evidence type="ECO:0000256" key="4">
    <source>
        <dbReference type="ARBA" id="ARBA00008297"/>
    </source>
</evidence>
<dbReference type="GO" id="GO:0019556">
    <property type="term" value="P:L-histidine catabolic process to glutamate and formamide"/>
    <property type="evidence" value="ECO:0007669"/>
    <property type="project" value="UniProtKB-UniPathway"/>
</dbReference>
<evidence type="ECO:0000256" key="5">
    <source>
        <dbReference type="ARBA" id="ARBA00010825"/>
    </source>
</evidence>
<dbReference type="InterPro" id="IPR007044">
    <property type="entry name" value="Cyclodeamin/CycHdrlase"/>
</dbReference>
<evidence type="ECO:0000313" key="22">
    <source>
        <dbReference type="EMBL" id="HGW91686.1"/>
    </source>
</evidence>
<comment type="pathway">
    <text evidence="3">Amino-acid degradation; L-histidine degradation into L-glutamate; L-glutamate from N-formimidoyl-L-glutamate (transferase route): step 1/1.</text>
</comment>
<dbReference type="InterPro" id="IPR013802">
    <property type="entry name" value="Formiminotransferase_C"/>
</dbReference>
<dbReference type="Pfam" id="PF04961">
    <property type="entry name" value="FTCD_C"/>
    <property type="match status" value="1"/>
</dbReference>
<dbReference type="GO" id="GO:0005814">
    <property type="term" value="C:centriole"/>
    <property type="evidence" value="ECO:0007669"/>
    <property type="project" value="UniProtKB-SubCell"/>
</dbReference>
<comment type="subcellular location">
    <subcellularLocation>
        <location evidence="1">Cytoplasm</location>
        <location evidence="1">Cytoskeleton</location>
        <location evidence="1">Microtubule organizing center</location>
        <location evidence="1">Centrosome</location>
        <location evidence="1">Centriole</location>
    </subcellularLocation>
    <subcellularLocation>
        <location evidence="2">Golgi apparatus</location>
    </subcellularLocation>
</comment>
<keyword evidence="13" id="KW-0333">Golgi apparatus</keyword>
<dbReference type="AlphaFoldDB" id="A0A7C4YFT3"/>
<name>A0A7C4YFT3_UNCW3</name>
<accession>A0A7C4YFT3</accession>
<keyword evidence="10 22" id="KW-0808">Transferase</keyword>
<keyword evidence="12" id="KW-0290">Folate-binding</keyword>
<comment type="caution">
    <text evidence="22">The sequence shown here is derived from an EMBL/GenBank/DDBJ whole genome shotgun (WGS) entry which is preliminary data.</text>
</comment>
<dbReference type="SUPFAM" id="SSF101262">
    <property type="entry name" value="Methenyltetrahydrofolate cyclohydrolase-like"/>
    <property type="match status" value="1"/>
</dbReference>
<protein>
    <recommendedName>
        <fullName evidence="8">Formimidoyltransferase-cyclodeaminase</fullName>
        <ecNumber evidence="6">2.1.2.5</ecNumber>
        <ecNumber evidence="7">4.3.1.4</ecNumber>
    </recommendedName>
    <alternativeName>
        <fullName evidence="19">Formiminotransferase-cyclodeaminase</fullName>
    </alternativeName>
</protein>
<proteinExistence type="inferred from homology"/>
<evidence type="ECO:0000256" key="8">
    <source>
        <dbReference type="ARBA" id="ARBA00017787"/>
    </source>
</evidence>
<keyword evidence="11" id="KW-0369">Histidine metabolism</keyword>
<evidence type="ECO:0000256" key="6">
    <source>
        <dbReference type="ARBA" id="ARBA00012252"/>
    </source>
</evidence>
<evidence type="ECO:0000256" key="19">
    <source>
        <dbReference type="ARBA" id="ARBA00030029"/>
    </source>
</evidence>
<evidence type="ECO:0000256" key="17">
    <source>
        <dbReference type="ARBA" id="ARBA00025506"/>
    </source>
</evidence>
<dbReference type="InterPro" id="IPR037070">
    <property type="entry name" value="Formiminotransferase_C_sf"/>
</dbReference>
<dbReference type="InterPro" id="IPR022384">
    <property type="entry name" value="FormiminoTrfase_cat_dom_sf"/>
</dbReference>
<dbReference type="GO" id="GO:0005542">
    <property type="term" value="F:folic acid binding"/>
    <property type="evidence" value="ECO:0007669"/>
    <property type="project" value="UniProtKB-KW"/>
</dbReference>
<dbReference type="FunFam" id="3.30.990.10:FF:000001">
    <property type="entry name" value="Formimidoyltransferase cyclodeaminase"/>
    <property type="match status" value="1"/>
</dbReference>
<dbReference type="EC" id="2.1.2.5" evidence="6"/>
<sequence>MEKIVECVPNFSEGRDMGIIKAITDEIEKVQDVYLLNVDPGKETNRTVVTFVGSPEGVKIAAFNAIKKAAELIDMRKHKGAHPRMGATDVCPFVPVKGVTMEDCVRIARELGEMVARELKIPVYLYEEAATKPERRNLANIREGEYEGLPKKIKDPNWYPDFGEPEFNPKSGATVIGAREFLIAYNIDLNTRSKKIAHKIAQELREKGKTIKDKDGNKIEVPGLLRAVKAIGWYIPEYGYAQISVNLTNYKITPLYKLFDAASEIAEKEGVRVLGSELVGLIPKEALLETGRYYLRKQGLSSGVPEKELIHIAVLSLGLNHTSPFKPEEKVIEYKIAEKKNLISMKITDFVDELSTDSPAPGGGSVSALCGSLGSALCSMVANLTFGKKGYEEFNDEMIMIAEKSQILKDEFLELVEKDTEAFNKVMDAMKLPKGTEEEKKKREEMIEEATKNATLVPFETLKKTEKIIELADELASKGNKNSISDAGVAVLNAITAARGAYMNVIINLGGIKDEGFKKNILDEAEKILENVKNKGENVIKKVEEYLKGKLN</sequence>
<dbReference type="GO" id="GO:0019557">
    <property type="term" value="P:L-histidine catabolic process to glutamate and formate"/>
    <property type="evidence" value="ECO:0007669"/>
    <property type="project" value="UniProtKB-UniPathway"/>
</dbReference>
<dbReference type="SMART" id="SM01222">
    <property type="entry name" value="FTCD_N"/>
    <property type="match status" value="1"/>
</dbReference>
<dbReference type="InterPro" id="IPR051623">
    <property type="entry name" value="FTCD"/>
</dbReference>
<evidence type="ECO:0000256" key="11">
    <source>
        <dbReference type="ARBA" id="ARBA00022808"/>
    </source>
</evidence>
<evidence type="ECO:0000256" key="1">
    <source>
        <dbReference type="ARBA" id="ARBA00004114"/>
    </source>
</evidence>
<dbReference type="GO" id="GO:0030409">
    <property type="term" value="F:glutamate formimidoyltransferase activity"/>
    <property type="evidence" value="ECO:0007669"/>
    <property type="project" value="UniProtKB-EC"/>
</dbReference>
<dbReference type="InterPro" id="IPR012886">
    <property type="entry name" value="Formiminotransferase_N"/>
</dbReference>
<dbReference type="Pfam" id="PF07837">
    <property type="entry name" value="FTCD_N"/>
    <property type="match status" value="1"/>
</dbReference>
<dbReference type="Pfam" id="PF02971">
    <property type="entry name" value="FTCD"/>
    <property type="match status" value="1"/>
</dbReference>
<dbReference type="GO" id="GO:0030412">
    <property type="term" value="F:formimidoyltetrahydrofolate cyclodeaminase activity"/>
    <property type="evidence" value="ECO:0007669"/>
    <property type="project" value="UniProtKB-EC"/>
</dbReference>
<dbReference type="EMBL" id="DTHG01000047">
    <property type="protein sequence ID" value="HGW91686.1"/>
    <property type="molecule type" value="Genomic_DNA"/>
</dbReference>
<dbReference type="Gene3D" id="1.20.120.680">
    <property type="entry name" value="Formiminotetrahydrofolate cyclodeaminase monomer, up-and-down helical bundle"/>
    <property type="match status" value="1"/>
</dbReference>
<evidence type="ECO:0000256" key="15">
    <source>
        <dbReference type="ARBA" id="ARBA00023239"/>
    </source>
</evidence>
<keyword evidence="15" id="KW-0456">Lyase</keyword>
<dbReference type="InterPro" id="IPR036178">
    <property type="entry name" value="Formintransfe-cycloase-like_sf"/>
</dbReference>
<comment type="similarity">
    <text evidence="5">In the C-terminal section; belongs to the cyclodeaminase/cyclohydrolase family.</text>
</comment>
<dbReference type="InterPro" id="IPR037064">
    <property type="entry name" value="Formiminotransferase_N_sf"/>
</dbReference>
<dbReference type="PANTHER" id="PTHR12234">
    <property type="entry name" value="FORMIMINOTRANSFERASE-CYCLODEAMINASE"/>
    <property type="match status" value="1"/>
</dbReference>
<dbReference type="SMART" id="SM01221">
    <property type="entry name" value="FTCD"/>
    <property type="match status" value="1"/>
</dbReference>
<dbReference type="EC" id="4.3.1.4" evidence="7"/>
<dbReference type="InterPro" id="IPR004227">
    <property type="entry name" value="Formiminotransferase_cat"/>
</dbReference>